<reference evidence="13 14" key="1">
    <citation type="submission" date="2016-10" db="EMBL/GenBank/DDBJ databases">
        <title>Draft genome sequence of Coniochaeta ligniaria NRRL30616, a lignocellulolytic fungus for bioabatement of inhibitors in plant biomass hydrolysates.</title>
        <authorList>
            <consortium name="DOE Joint Genome Institute"/>
            <person name="Jimenez D.J."/>
            <person name="Hector R.E."/>
            <person name="Riley R."/>
            <person name="Sun H."/>
            <person name="Grigoriev I.V."/>
            <person name="Van Elsas J.D."/>
            <person name="Nichols N.N."/>
        </authorList>
    </citation>
    <scope>NUCLEOTIDE SEQUENCE [LARGE SCALE GENOMIC DNA]</scope>
    <source>
        <strain evidence="13 14">NRRL 30616</strain>
    </source>
</reference>
<dbReference type="STRING" id="1408157.A0A1J7IV64"/>
<dbReference type="InterPro" id="IPR001650">
    <property type="entry name" value="Helicase_C-like"/>
</dbReference>
<dbReference type="SUPFAM" id="SSF57903">
    <property type="entry name" value="FYVE/PHD zinc finger"/>
    <property type="match status" value="1"/>
</dbReference>
<dbReference type="AlphaFoldDB" id="A0A1J7IV64"/>
<dbReference type="PROSITE" id="PS51194">
    <property type="entry name" value="HELICASE_CTER"/>
    <property type="match status" value="1"/>
</dbReference>
<dbReference type="GO" id="GO:1990342">
    <property type="term" value="C:heterochromatin island"/>
    <property type="evidence" value="ECO:0007669"/>
    <property type="project" value="EnsemblFungi"/>
</dbReference>
<evidence type="ECO:0000259" key="11">
    <source>
        <dbReference type="PROSITE" id="PS51192"/>
    </source>
</evidence>
<feature type="domain" description="Helicase ATP-binding" evidence="11">
    <location>
        <begin position="573"/>
        <end position="745"/>
    </location>
</feature>
<dbReference type="InterPro" id="IPR038718">
    <property type="entry name" value="SNF2-like_sf"/>
</dbReference>
<dbReference type="Proteomes" id="UP000182658">
    <property type="component" value="Unassembled WGS sequence"/>
</dbReference>
<dbReference type="SUPFAM" id="SSF52540">
    <property type="entry name" value="P-loop containing nucleoside triphosphate hydrolases"/>
    <property type="match status" value="2"/>
</dbReference>
<dbReference type="Pfam" id="PF00176">
    <property type="entry name" value="SNF2-rel_dom"/>
    <property type="match status" value="1"/>
</dbReference>
<keyword evidence="6" id="KW-0378">Hydrolase</keyword>
<dbReference type="InterPro" id="IPR001965">
    <property type="entry name" value="Znf_PHD"/>
</dbReference>
<dbReference type="GO" id="GO:0005721">
    <property type="term" value="C:pericentric heterochromatin"/>
    <property type="evidence" value="ECO:0007669"/>
    <property type="project" value="EnsemblFungi"/>
</dbReference>
<dbReference type="PANTHER" id="PTHR45623:SF17">
    <property type="entry name" value="CHROMODOMAIN-HELICASE-DNA-BINDING PROTEIN 3-RELATED"/>
    <property type="match status" value="1"/>
</dbReference>
<dbReference type="GO" id="GO:0031934">
    <property type="term" value="C:mating-type region heterochromatin"/>
    <property type="evidence" value="ECO:0007669"/>
    <property type="project" value="EnsemblFungi"/>
</dbReference>
<dbReference type="PANTHER" id="PTHR45623">
    <property type="entry name" value="CHROMODOMAIN-HELICASE-DNA-BINDING PROTEIN 3-RELATED-RELATED"/>
    <property type="match status" value="1"/>
</dbReference>
<dbReference type="SMART" id="SM00249">
    <property type="entry name" value="PHD"/>
    <property type="match status" value="2"/>
</dbReference>
<dbReference type="SMART" id="SM00487">
    <property type="entry name" value="DEXDc"/>
    <property type="match status" value="1"/>
</dbReference>
<dbReference type="CDD" id="cd17919">
    <property type="entry name" value="DEXHc_Snf"/>
    <property type="match status" value="1"/>
</dbReference>
<evidence type="ECO:0000256" key="6">
    <source>
        <dbReference type="ARBA" id="ARBA00022801"/>
    </source>
</evidence>
<dbReference type="Pfam" id="PF00271">
    <property type="entry name" value="Helicase_C"/>
    <property type="match status" value="1"/>
</dbReference>
<dbReference type="InParanoid" id="A0A1J7IV64"/>
<dbReference type="SUPFAM" id="SSF54160">
    <property type="entry name" value="Chromo domain-like"/>
    <property type="match status" value="1"/>
</dbReference>
<feature type="region of interest" description="Disordered" evidence="10">
    <location>
        <begin position="1"/>
        <end position="81"/>
    </location>
</feature>
<dbReference type="GO" id="GO:0070824">
    <property type="term" value="C:SHREC complex"/>
    <property type="evidence" value="ECO:0007669"/>
    <property type="project" value="EnsemblFungi"/>
</dbReference>
<dbReference type="InterPro" id="IPR014001">
    <property type="entry name" value="Helicase_ATP-bd"/>
</dbReference>
<dbReference type="GO" id="GO:0008270">
    <property type="term" value="F:zinc ion binding"/>
    <property type="evidence" value="ECO:0007669"/>
    <property type="project" value="UniProtKB-KW"/>
</dbReference>
<gene>
    <name evidence="13" type="ORF">CONLIGDRAFT_230503</name>
</gene>
<proteinExistence type="predicted"/>
<dbReference type="InterPro" id="IPR049730">
    <property type="entry name" value="SNF2/RAD54-like_C"/>
</dbReference>
<dbReference type="GO" id="GO:0016887">
    <property type="term" value="F:ATP hydrolysis activity"/>
    <property type="evidence" value="ECO:0007669"/>
    <property type="project" value="EnsemblFungi"/>
</dbReference>
<dbReference type="GO" id="GO:0033553">
    <property type="term" value="C:rDNA heterochromatin"/>
    <property type="evidence" value="ECO:0007669"/>
    <property type="project" value="EnsemblFungi"/>
</dbReference>
<dbReference type="InterPro" id="IPR027417">
    <property type="entry name" value="P-loop_NTPase"/>
</dbReference>
<evidence type="ECO:0000256" key="7">
    <source>
        <dbReference type="ARBA" id="ARBA00022833"/>
    </source>
</evidence>
<evidence type="ECO:0000256" key="4">
    <source>
        <dbReference type="ARBA" id="ARBA00022741"/>
    </source>
</evidence>
<organism evidence="13 14">
    <name type="scientific">Coniochaeta ligniaria NRRL 30616</name>
    <dbReference type="NCBI Taxonomy" id="1408157"/>
    <lineage>
        <taxon>Eukaryota</taxon>
        <taxon>Fungi</taxon>
        <taxon>Dikarya</taxon>
        <taxon>Ascomycota</taxon>
        <taxon>Pezizomycotina</taxon>
        <taxon>Sordariomycetes</taxon>
        <taxon>Sordariomycetidae</taxon>
        <taxon>Coniochaetales</taxon>
        <taxon>Coniochaetaceae</taxon>
        <taxon>Coniochaeta</taxon>
    </lineage>
</organism>
<evidence type="ECO:0000256" key="5">
    <source>
        <dbReference type="ARBA" id="ARBA00022771"/>
    </source>
</evidence>
<keyword evidence="4" id="KW-0547">Nucleotide-binding</keyword>
<dbReference type="InterPro" id="IPR011011">
    <property type="entry name" value="Znf_FYVE_PHD"/>
</dbReference>
<feature type="compositionally biased region" description="Acidic residues" evidence="10">
    <location>
        <begin position="69"/>
        <end position="81"/>
    </location>
</feature>
<dbReference type="GO" id="GO:0005524">
    <property type="term" value="F:ATP binding"/>
    <property type="evidence" value="ECO:0007669"/>
    <property type="project" value="UniProtKB-KW"/>
</dbReference>
<evidence type="ECO:0000256" key="8">
    <source>
        <dbReference type="ARBA" id="ARBA00022840"/>
    </source>
</evidence>
<protein>
    <submittedName>
        <fullName evidence="13">Uncharacterized protein</fullName>
    </submittedName>
</protein>
<dbReference type="GO" id="GO:0031491">
    <property type="term" value="F:nucleosome binding"/>
    <property type="evidence" value="ECO:0007669"/>
    <property type="project" value="EnsemblFungi"/>
</dbReference>
<evidence type="ECO:0000259" key="12">
    <source>
        <dbReference type="PROSITE" id="PS51194"/>
    </source>
</evidence>
<evidence type="ECO:0000313" key="14">
    <source>
        <dbReference type="Proteomes" id="UP000182658"/>
    </source>
</evidence>
<accession>A0A1J7IV64</accession>
<dbReference type="Pfam" id="PF23615">
    <property type="entry name" value="Chromo_MIT1"/>
    <property type="match status" value="1"/>
</dbReference>
<dbReference type="GO" id="GO:0042393">
    <property type="term" value="F:histone binding"/>
    <property type="evidence" value="ECO:0007669"/>
    <property type="project" value="TreeGrafter"/>
</dbReference>
<dbReference type="InterPro" id="IPR056616">
    <property type="entry name" value="Chromo_MIT1"/>
</dbReference>
<evidence type="ECO:0000313" key="13">
    <source>
        <dbReference type="EMBL" id="OIW31583.1"/>
    </source>
</evidence>
<evidence type="ECO:0000256" key="1">
    <source>
        <dbReference type="ARBA" id="ARBA00004123"/>
    </source>
</evidence>
<keyword evidence="9" id="KW-0539">Nucleus</keyword>
<feature type="domain" description="Helicase C-terminal" evidence="12">
    <location>
        <begin position="878"/>
        <end position="1034"/>
    </location>
</feature>
<dbReference type="CDD" id="cd18793">
    <property type="entry name" value="SF2_C_SNF"/>
    <property type="match status" value="1"/>
</dbReference>
<comment type="subcellular location">
    <subcellularLocation>
        <location evidence="1">Nucleus</location>
    </subcellularLocation>
</comment>
<dbReference type="InterPro" id="IPR041684">
    <property type="entry name" value="Znf-PHD-like"/>
</dbReference>
<dbReference type="GO" id="GO:0140750">
    <property type="term" value="F:nucleosome array spacer activity"/>
    <property type="evidence" value="ECO:0007669"/>
    <property type="project" value="EnsemblFungi"/>
</dbReference>
<dbReference type="OrthoDB" id="5857104at2759"/>
<dbReference type="GO" id="GO:0031508">
    <property type="term" value="P:pericentric heterochromatin formation"/>
    <property type="evidence" value="ECO:0007669"/>
    <property type="project" value="EnsemblFungi"/>
</dbReference>
<dbReference type="CDD" id="cd15489">
    <property type="entry name" value="PHD_SF"/>
    <property type="match status" value="1"/>
</dbReference>
<keyword evidence="7" id="KW-0862">Zinc</keyword>
<dbReference type="GO" id="GO:0034728">
    <property type="term" value="P:nucleosome organization"/>
    <property type="evidence" value="ECO:0007669"/>
    <property type="project" value="EnsemblFungi"/>
</dbReference>
<dbReference type="EMBL" id="KV875095">
    <property type="protein sequence ID" value="OIW31583.1"/>
    <property type="molecule type" value="Genomic_DNA"/>
</dbReference>
<dbReference type="PROSITE" id="PS51192">
    <property type="entry name" value="HELICASE_ATP_BIND_1"/>
    <property type="match status" value="1"/>
</dbReference>
<keyword evidence="3" id="KW-0479">Metal-binding</keyword>
<evidence type="ECO:0000256" key="2">
    <source>
        <dbReference type="ARBA" id="ARBA00011353"/>
    </source>
</evidence>
<keyword evidence="8" id="KW-0067">ATP-binding</keyword>
<evidence type="ECO:0000256" key="9">
    <source>
        <dbReference type="ARBA" id="ARBA00023242"/>
    </source>
</evidence>
<dbReference type="GO" id="GO:0000183">
    <property type="term" value="P:rDNA heterochromatin formation"/>
    <property type="evidence" value="ECO:0007669"/>
    <property type="project" value="EnsemblFungi"/>
</dbReference>
<feature type="compositionally biased region" description="Polar residues" evidence="10">
    <location>
        <begin position="55"/>
        <end position="64"/>
    </location>
</feature>
<name>A0A1J7IV64_9PEZI</name>
<dbReference type="InterPro" id="IPR000330">
    <property type="entry name" value="SNF2_N"/>
</dbReference>
<dbReference type="GO" id="GO:0030466">
    <property type="term" value="P:silent mating-type cassette heterochromatin formation"/>
    <property type="evidence" value="ECO:0007669"/>
    <property type="project" value="EnsemblFungi"/>
</dbReference>
<evidence type="ECO:0000256" key="3">
    <source>
        <dbReference type="ARBA" id="ARBA00022723"/>
    </source>
</evidence>
<evidence type="ECO:0000256" key="10">
    <source>
        <dbReference type="SAM" id="MobiDB-lite"/>
    </source>
</evidence>
<keyword evidence="14" id="KW-1185">Reference proteome</keyword>
<dbReference type="Pfam" id="PF15446">
    <property type="entry name" value="zf-PHD-like"/>
    <property type="match status" value="1"/>
</dbReference>
<dbReference type="InterPro" id="IPR016197">
    <property type="entry name" value="Chromo-like_dom_sf"/>
</dbReference>
<dbReference type="GO" id="GO:0003677">
    <property type="term" value="F:DNA binding"/>
    <property type="evidence" value="ECO:0007669"/>
    <property type="project" value="TreeGrafter"/>
</dbReference>
<sequence length="1178" mass="133737">MSSGDRPVGRLSGRTSGRNTRQTSRIASTDNDEDDEIILDRPKRTRNLRPRYESTRMTANSSRFGRSDDVDELAQEPEEIGSDGDFVLIQSDLQPRRLTKRRKRSSRMISLRGKGTKDGIEFEAPRRSGRANKATGNMFEQMDVDDDNFSIDDDRSPGVPKVIAVKEIFQPLTAEEAGFRDVHCPSCSTCDANNPNKGALIYCQGCSFSYHKVCLGQRAARDHLVTKIAQDSFVLQCRYCINLYQKKDQRAPDLTRCFTCRESGKSCTPFSQRKTAKQEEQLRLENNGEDPVHEVDRQLINNADTCIFRCTTCRRGFHFEHLPSASSENTSHITSDTDTLRAKNIEEYSIEWKCKDCTDAPGKIDALIAWRPVDHENYVGQSYLDYGEDHIEYLVKWEKQSHRHCVWMPGSWVWGAAHGSMRSAYAKRVAAEGIGPQFDIKNAIPEELTMIDVILSVQYKGSFHATSKEADFQNVRKIDKVYVKFLGLGYDEAVWDDPPPTNSGKLYDEFLSAYDEYLAGVYFEDVSRSEMLDRIKEFRALDFAGQIESTEQPHTIQNGELMKYQVSGVNWLKYNYHKQHNAILADEMGLGKTVQIVALLADLVKDAPRVWPFLIVVPNSTVPNWRREIKKWAPDLRVVTYHGGKQAQDLAFRFELFPRGSTTMKAHIVVMSYEAAQDPGTKTRFNSTQFAGLIVDEGHRLKNDQNLLYAALMAMKIPYRVLLTGTPLQNNKRELFNLLQFLNPKLDAAKLDEEYGELTAENIPKLHDTIRPYFLRRTKADTLKFLPKMARVIIPVTMTVLQEKLSKSIIAKNSQLIHAILAKGKLKATERGSLNNILMQLRKCLCHPFIYSSAVEDRVEDPVKMHNNLVEASAKLLLLNLMLPKLKEQGHRVLLFSQFLDQLDIMEDFLSGLGLTYSRIDGNMSSLEKQKRIDAYNAPDSPIFVMLLSTRAGGVGINLATADTVMILDPDFNPHQDLQAVSRCHRIGQRKPVLCFQFTTKDSVEEKILQAGRKKMALDHALIESMDDQKEEVHDLESILKHGAEALFSDAKRDTITYDSAAVDKLLDRERLIAEQNPPEGEEGQTLNDAFSFARVWDNAAGDIVTESLESEVDPVINQSVWEDILRKREEEARLEAEANKEILGRGARRRGKVLLREFCYAMPLLTWSPGHTVLDEP</sequence>
<comment type="subunit">
    <text evidence="2">Component of the NuA4 histone acetyltransferase complex.</text>
</comment>
<dbReference type="Gene3D" id="3.40.50.10810">
    <property type="entry name" value="Tandem AAA-ATPase domain"/>
    <property type="match status" value="1"/>
</dbReference>
<dbReference type="SMART" id="SM00490">
    <property type="entry name" value="HELICc"/>
    <property type="match status" value="1"/>
</dbReference>
<keyword evidence="5" id="KW-0863">Zinc-finger</keyword>
<dbReference type="GO" id="GO:0031509">
    <property type="term" value="P:subtelomeric heterochromatin formation"/>
    <property type="evidence" value="ECO:0007669"/>
    <property type="project" value="EnsemblFungi"/>
</dbReference>
<dbReference type="Gene3D" id="3.40.50.300">
    <property type="entry name" value="P-loop containing nucleotide triphosphate hydrolases"/>
    <property type="match status" value="1"/>
</dbReference>
<dbReference type="GO" id="GO:0140720">
    <property type="term" value="C:subtelomeric heterochromatin"/>
    <property type="evidence" value="ECO:0007669"/>
    <property type="project" value="EnsemblFungi"/>
</dbReference>
<feature type="compositionally biased region" description="Polar residues" evidence="10">
    <location>
        <begin position="13"/>
        <end position="29"/>
    </location>
</feature>